<evidence type="ECO:0000256" key="5">
    <source>
        <dbReference type="ARBA" id="ARBA00014480"/>
    </source>
</evidence>
<dbReference type="FunFam" id="2.60.15.10:FF:000001">
    <property type="entry name" value="ATP synthase epsilon chain"/>
    <property type="match status" value="1"/>
</dbReference>
<dbReference type="GO" id="GO:0005524">
    <property type="term" value="F:ATP binding"/>
    <property type="evidence" value="ECO:0007669"/>
    <property type="project" value="UniProtKB-UniRule"/>
</dbReference>
<keyword evidence="10 15" id="KW-0472">Membrane</keyword>
<dbReference type="GO" id="GO:0046933">
    <property type="term" value="F:proton-transporting ATP synthase activity, rotational mechanism"/>
    <property type="evidence" value="ECO:0007669"/>
    <property type="project" value="UniProtKB-UniRule"/>
</dbReference>
<name>A0A4Y8UJF2_9GAMM</name>
<evidence type="ECO:0000256" key="2">
    <source>
        <dbReference type="ARBA" id="ARBA00004202"/>
    </source>
</evidence>
<feature type="domain" description="ATP synthase epsilon subunit C-terminal" evidence="17">
    <location>
        <begin position="89"/>
        <end position="133"/>
    </location>
</feature>
<evidence type="ECO:0000256" key="14">
    <source>
        <dbReference type="ARBA" id="ARBA00031795"/>
    </source>
</evidence>
<evidence type="ECO:0000259" key="18">
    <source>
        <dbReference type="Pfam" id="PF02823"/>
    </source>
</evidence>
<evidence type="ECO:0000256" key="8">
    <source>
        <dbReference type="ARBA" id="ARBA00022781"/>
    </source>
</evidence>
<dbReference type="EMBL" id="SPIA01000002">
    <property type="protein sequence ID" value="TFH67947.1"/>
    <property type="molecule type" value="Genomic_DNA"/>
</dbReference>
<dbReference type="NCBIfam" id="TIGR01216">
    <property type="entry name" value="ATP_synt_epsi"/>
    <property type="match status" value="1"/>
</dbReference>
<dbReference type="InterPro" id="IPR036771">
    <property type="entry name" value="ATPsynth_dsu/esu_N"/>
</dbReference>
<keyword evidence="9 15" id="KW-0406">Ion transport</keyword>
<dbReference type="SUPFAM" id="SSF51344">
    <property type="entry name" value="Epsilon subunit of F1F0-ATP synthase N-terminal domain"/>
    <property type="match status" value="1"/>
</dbReference>
<evidence type="ECO:0000256" key="12">
    <source>
        <dbReference type="ARBA" id="ARBA00023310"/>
    </source>
</evidence>
<dbReference type="SUPFAM" id="SSF46604">
    <property type="entry name" value="Epsilon subunit of F1F0-ATP synthase C-terminal domain"/>
    <property type="match status" value="1"/>
</dbReference>
<organism evidence="19 20">
    <name type="scientific">Gammaproteobacteria bacterium LSUCC0057</name>
    <dbReference type="NCBI Taxonomy" id="2559237"/>
    <lineage>
        <taxon>Bacteria</taxon>
        <taxon>Pseudomonadati</taxon>
        <taxon>Pseudomonadota</taxon>
        <taxon>Gammaproteobacteria</taxon>
        <taxon>Cellvibrionales</taxon>
        <taxon>Porticoccaceae</taxon>
        <taxon>SAR92 clade</taxon>
    </lineage>
</organism>
<dbReference type="Proteomes" id="UP000298133">
    <property type="component" value="Unassembled WGS sequence"/>
</dbReference>
<dbReference type="GO" id="GO:0045259">
    <property type="term" value="C:proton-transporting ATP synthase complex"/>
    <property type="evidence" value="ECO:0007669"/>
    <property type="project" value="UniProtKB-KW"/>
</dbReference>
<evidence type="ECO:0000259" key="17">
    <source>
        <dbReference type="Pfam" id="PF00401"/>
    </source>
</evidence>
<dbReference type="GO" id="GO:0005886">
    <property type="term" value="C:plasma membrane"/>
    <property type="evidence" value="ECO:0007669"/>
    <property type="project" value="UniProtKB-SubCell"/>
</dbReference>
<keyword evidence="8 15" id="KW-0375">Hydrogen ion transport</keyword>
<dbReference type="Pfam" id="PF00401">
    <property type="entry name" value="ATP-synt_DE"/>
    <property type="match status" value="1"/>
</dbReference>
<dbReference type="InterPro" id="IPR020546">
    <property type="entry name" value="ATP_synth_F1_dsu/esu_N"/>
</dbReference>
<proteinExistence type="inferred from homology"/>
<comment type="function">
    <text evidence="1 15">Produces ATP from ADP in the presence of a proton gradient across the membrane.</text>
</comment>
<comment type="subcellular location">
    <subcellularLocation>
        <location evidence="2 15">Cell membrane</location>
        <topology evidence="2 15">Peripheral membrane protein</topology>
    </subcellularLocation>
</comment>
<dbReference type="PANTHER" id="PTHR13822:SF10">
    <property type="entry name" value="ATP SYNTHASE EPSILON CHAIN, CHLOROPLASTIC"/>
    <property type="match status" value="1"/>
</dbReference>
<dbReference type="OrthoDB" id="9791445at2"/>
<evidence type="ECO:0000256" key="6">
    <source>
        <dbReference type="ARBA" id="ARBA00022448"/>
    </source>
</evidence>
<keyword evidence="20" id="KW-1185">Reference proteome</keyword>
<evidence type="ECO:0000256" key="11">
    <source>
        <dbReference type="ARBA" id="ARBA00023196"/>
    </source>
</evidence>
<evidence type="ECO:0000313" key="19">
    <source>
        <dbReference type="EMBL" id="TFH67947.1"/>
    </source>
</evidence>
<comment type="caution">
    <text evidence="19">The sequence shown here is derived from an EMBL/GenBank/DDBJ whole genome shotgun (WGS) entry which is preliminary data.</text>
</comment>
<keyword evidence="11 15" id="KW-0139">CF(1)</keyword>
<comment type="subunit">
    <text evidence="4 15 16">F-type ATPases have 2 components, CF(1) - the catalytic core - and CF(0) - the membrane proton channel. CF(1) has five subunits: alpha(3), beta(3), gamma(1), delta(1), epsilon(1). CF(0) has three main subunits: a, b and c.</text>
</comment>
<comment type="similarity">
    <text evidence="3 15 16">Belongs to the ATPase epsilon chain family.</text>
</comment>
<sequence length="141" mass="14809">MAITVHCDIVSADESLFVGLVEMVVATGSMGELGITPGHAPLLSYLKPGPVRLLKQGGEEEIYYLSGGYLEVQPNKVSILADSAVRAGDIDEAAAAEAVKSAEHALHNQSGEIEYSKAASMLAEAAAQLRTVQQLRKKMGG</sequence>
<reference evidence="19 20" key="1">
    <citation type="submission" date="2019-03" db="EMBL/GenBank/DDBJ databases">
        <title>Draft genome of Gammaproteobacteria bacterium LSUCC0057, a member of the SAR92 clade.</title>
        <authorList>
            <person name="Lanclos V.C."/>
            <person name="Doiron C."/>
            <person name="Henson M.W."/>
            <person name="Thrash J.C."/>
        </authorList>
    </citation>
    <scope>NUCLEOTIDE SEQUENCE [LARGE SCALE GENOMIC DNA]</scope>
    <source>
        <strain evidence="19 20">LSUCC0057</strain>
    </source>
</reference>
<dbReference type="InterPro" id="IPR036794">
    <property type="entry name" value="ATP_F1_dsu/esu_C_sf"/>
</dbReference>
<dbReference type="Gene3D" id="1.20.5.440">
    <property type="entry name" value="ATP synthase delta/epsilon subunit, C-terminal domain"/>
    <property type="match status" value="1"/>
</dbReference>
<evidence type="ECO:0000256" key="4">
    <source>
        <dbReference type="ARBA" id="ARBA00011648"/>
    </source>
</evidence>
<dbReference type="HAMAP" id="MF_00530">
    <property type="entry name" value="ATP_synth_epsil_bac"/>
    <property type="match status" value="1"/>
</dbReference>
<keyword evidence="12 15" id="KW-0066">ATP synthesis</keyword>
<dbReference type="InterPro" id="IPR001469">
    <property type="entry name" value="ATP_synth_F1_dsu/esu"/>
</dbReference>
<dbReference type="AlphaFoldDB" id="A0A4Y8UJF2"/>
<evidence type="ECO:0000256" key="13">
    <source>
        <dbReference type="ARBA" id="ARBA00030215"/>
    </source>
</evidence>
<evidence type="ECO:0000256" key="16">
    <source>
        <dbReference type="RuleBase" id="RU003656"/>
    </source>
</evidence>
<protein>
    <recommendedName>
        <fullName evidence="5 15">ATP synthase epsilon chain</fullName>
    </recommendedName>
    <alternativeName>
        <fullName evidence="14 15">ATP synthase F1 sector epsilon subunit</fullName>
    </alternativeName>
    <alternativeName>
        <fullName evidence="13 15">F-ATPase epsilon subunit</fullName>
    </alternativeName>
</protein>
<evidence type="ECO:0000256" key="9">
    <source>
        <dbReference type="ARBA" id="ARBA00023065"/>
    </source>
</evidence>
<dbReference type="Pfam" id="PF02823">
    <property type="entry name" value="ATP-synt_DE_N"/>
    <property type="match status" value="1"/>
</dbReference>
<evidence type="ECO:0000256" key="1">
    <source>
        <dbReference type="ARBA" id="ARBA00003543"/>
    </source>
</evidence>
<evidence type="ECO:0000256" key="7">
    <source>
        <dbReference type="ARBA" id="ARBA00022475"/>
    </source>
</evidence>
<feature type="domain" description="ATP synthase F1 complex delta/epsilon subunit N-terminal" evidence="18">
    <location>
        <begin position="6"/>
        <end position="84"/>
    </location>
</feature>
<accession>A0A4Y8UJF2</accession>
<dbReference type="NCBIfam" id="NF001847">
    <property type="entry name" value="PRK00571.1-4"/>
    <property type="match status" value="1"/>
</dbReference>
<dbReference type="Gene3D" id="2.60.15.10">
    <property type="entry name" value="F0F1 ATP synthase delta/epsilon subunit, N-terminal"/>
    <property type="match status" value="1"/>
</dbReference>
<dbReference type="InterPro" id="IPR020547">
    <property type="entry name" value="ATP_synth_F1_esu_C"/>
</dbReference>
<keyword evidence="7 15" id="KW-1003">Cell membrane</keyword>
<dbReference type="CDD" id="cd12152">
    <property type="entry name" value="F1-ATPase_delta"/>
    <property type="match status" value="1"/>
</dbReference>
<evidence type="ECO:0000313" key="20">
    <source>
        <dbReference type="Proteomes" id="UP000298133"/>
    </source>
</evidence>
<evidence type="ECO:0000256" key="10">
    <source>
        <dbReference type="ARBA" id="ARBA00023136"/>
    </source>
</evidence>
<gene>
    <name evidence="15" type="primary">atpC</name>
    <name evidence="19" type="ORF">E3W66_06790</name>
</gene>
<keyword evidence="6 15" id="KW-0813">Transport</keyword>
<evidence type="ECO:0000256" key="15">
    <source>
        <dbReference type="HAMAP-Rule" id="MF_00530"/>
    </source>
</evidence>
<dbReference type="PANTHER" id="PTHR13822">
    <property type="entry name" value="ATP SYNTHASE DELTA/EPSILON CHAIN"/>
    <property type="match status" value="1"/>
</dbReference>
<evidence type="ECO:0000256" key="3">
    <source>
        <dbReference type="ARBA" id="ARBA00005712"/>
    </source>
</evidence>